<proteinExistence type="predicted"/>
<accession>A0ABN5KJD4</accession>
<keyword evidence="1" id="KW-0175">Coiled coil</keyword>
<reference evidence="2 3" key="1">
    <citation type="submission" date="2018-05" db="EMBL/GenBank/DDBJ databases">
        <title>Complete genome sequence of the Type Strain of Streptomyces spongiicola HNM0071, the producer of staurosporine.</title>
        <authorList>
            <person name="Zhou S."/>
            <person name="Huang X."/>
        </authorList>
    </citation>
    <scope>NUCLEOTIDE SEQUENCE [LARGE SCALE GENOMIC DNA]</scope>
    <source>
        <strain evidence="2 3">HNM0071</strain>
    </source>
</reference>
<sequence length="140" mass="15539">MSENPQITAVLEYVETRERELADQAAQLRVRIKELTAQLGEFDAECENLRITRKTLLALPAPAPAEEPDRPETPDHPAYQQILAAFTATGQPMRARDLCQALDLPIVPKNTEGIRSKLKRLVARGILTEPEPGLFTQPGT</sequence>
<evidence type="ECO:0000313" key="3">
    <source>
        <dbReference type="Proteomes" id="UP000245051"/>
    </source>
</evidence>
<name>A0ABN5KJD4_9ACTN</name>
<dbReference type="RefSeq" id="WP_109294485.1">
    <property type="nucleotide sequence ID" value="NZ_CP029254.1"/>
</dbReference>
<protein>
    <submittedName>
        <fullName evidence="2">Uncharacterized protein</fullName>
    </submittedName>
</protein>
<dbReference type="EMBL" id="CP029254">
    <property type="protein sequence ID" value="AWK09515.1"/>
    <property type="molecule type" value="Genomic_DNA"/>
</dbReference>
<evidence type="ECO:0000256" key="1">
    <source>
        <dbReference type="SAM" id="Coils"/>
    </source>
</evidence>
<gene>
    <name evidence="2" type="ORF">DDQ41_11965</name>
</gene>
<feature type="coiled-coil region" evidence="1">
    <location>
        <begin position="18"/>
        <end position="52"/>
    </location>
</feature>
<organism evidence="2 3">
    <name type="scientific">Streptomyces spongiicola</name>
    <dbReference type="NCBI Taxonomy" id="1690221"/>
    <lineage>
        <taxon>Bacteria</taxon>
        <taxon>Bacillati</taxon>
        <taxon>Actinomycetota</taxon>
        <taxon>Actinomycetes</taxon>
        <taxon>Kitasatosporales</taxon>
        <taxon>Streptomycetaceae</taxon>
        <taxon>Streptomyces</taxon>
    </lineage>
</organism>
<keyword evidence="3" id="KW-1185">Reference proteome</keyword>
<evidence type="ECO:0000313" key="2">
    <source>
        <dbReference type="EMBL" id="AWK09515.1"/>
    </source>
</evidence>
<dbReference type="Proteomes" id="UP000245051">
    <property type="component" value="Chromosome"/>
</dbReference>